<reference evidence="6" key="2">
    <citation type="submission" date="2025-05" db="UniProtKB">
        <authorList>
            <consortium name="EnsemblMetazoa"/>
        </authorList>
    </citation>
    <scope>IDENTIFICATION</scope>
</reference>
<feature type="compositionally biased region" description="Acidic residues" evidence="5">
    <location>
        <begin position="53"/>
        <end position="64"/>
    </location>
</feature>
<dbReference type="SUPFAM" id="SSF50978">
    <property type="entry name" value="WD40 repeat-like"/>
    <property type="match status" value="1"/>
</dbReference>
<gene>
    <name evidence="8" type="primary">LOC114338088</name>
</gene>
<evidence type="ECO:0000256" key="4">
    <source>
        <dbReference type="PROSITE-ProRule" id="PRU00221"/>
    </source>
</evidence>
<feature type="repeat" description="WD" evidence="4">
    <location>
        <begin position="217"/>
        <end position="259"/>
    </location>
</feature>
<evidence type="ECO:0000256" key="5">
    <source>
        <dbReference type="SAM" id="MobiDB-lite"/>
    </source>
</evidence>
<dbReference type="EnsemblMetazoa" id="XM_050648368.1">
    <property type="protein sequence ID" value="XP_050504325.1"/>
    <property type="gene ID" value="LOC126883123"/>
</dbReference>
<dbReference type="InterPro" id="IPR001680">
    <property type="entry name" value="WD40_rpt"/>
</dbReference>
<dbReference type="PRINTS" id="PR00320">
    <property type="entry name" value="GPROTEINBRPT"/>
</dbReference>
<dbReference type="FunCoup" id="A0A6P7GH64">
    <property type="interactions" value="2200"/>
</dbReference>
<dbReference type="InterPro" id="IPR036322">
    <property type="entry name" value="WD40_repeat_dom_sf"/>
</dbReference>
<dbReference type="PANTHER" id="PTHR14091:SF0">
    <property type="entry name" value="PERIODIC TRYPTOPHAN PROTEIN 1 HOMOLOG"/>
    <property type="match status" value="1"/>
</dbReference>
<keyword evidence="2 4" id="KW-0853">WD repeat</keyword>
<evidence type="ECO:0000256" key="1">
    <source>
        <dbReference type="ARBA" id="ARBA00022553"/>
    </source>
</evidence>
<proteinExistence type="predicted"/>
<feature type="region of interest" description="Disordered" evidence="5">
    <location>
        <begin position="48"/>
        <end position="72"/>
    </location>
</feature>
<dbReference type="InterPro" id="IPR015943">
    <property type="entry name" value="WD40/YVTN_repeat-like_dom_sf"/>
</dbReference>
<dbReference type="InterPro" id="IPR019775">
    <property type="entry name" value="WD40_repeat_CS"/>
</dbReference>
<dbReference type="Proteomes" id="UP001652700">
    <property type="component" value="Unplaced"/>
</dbReference>
<dbReference type="InParanoid" id="A0A6P7GH64"/>
<dbReference type="PROSITE" id="PS50294">
    <property type="entry name" value="WD_REPEATS_REGION"/>
    <property type="match status" value="2"/>
</dbReference>
<organism evidence="8">
    <name type="scientific">Diabrotica virgifera virgifera</name>
    <name type="common">western corn rootworm</name>
    <dbReference type="NCBI Taxonomy" id="50390"/>
    <lineage>
        <taxon>Eukaryota</taxon>
        <taxon>Metazoa</taxon>
        <taxon>Ecdysozoa</taxon>
        <taxon>Arthropoda</taxon>
        <taxon>Hexapoda</taxon>
        <taxon>Insecta</taxon>
        <taxon>Pterygota</taxon>
        <taxon>Neoptera</taxon>
        <taxon>Endopterygota</taxon>
        <taxon>Coleoptera</taxon>
        <taxon>Polyphaga</taxon>
        <taxon>Cucujiformia</taxon>
        <taxon>Chrysomeloidea</taxon>
        <taxon>Chrysomelidae</taxon>
        <taxon>Galerucinae</taxon>
        <taxon>Diabroticina</taxon>
        <taxon>Diabroticites</taxon>
        <taxon>Diabrotica</taxon>
    </lineage>
</organism>
<evidence type="ECO:0000313" key="8">
    <source>
        <dbReference type="RefSeq" id="XP_028144473.1"/>
    </source>
</evidence>
<evidence type="ECO:0000313" key="7">
    <source>
        <dbReference type="Proteomes" id="UP001652700"/>
    </source>
</evidence>
<evidence type="ECO:0000256" key="3">
    <source>
        <dbReference type="ARBA" id="ARBA00022737"/>
    </source>
</evidence>
<accession>A0A6P7GH64</accession>
<evidence type="ECO:0000256" key="2">
    <source>
        <dbReference type="ARBA" id="ARBA00022574"/>
    </source>
</evidence>
<keyword evidence="1" id="KW-0597">Phosphoprotein</keyword>
<dbReference type="OrthoDB" id="270624at2759"/>
<dbReference type="AlphaFoldDB" id="A0A6P7GH64"/>
<keyword evidence="3" id="KW-0677">Repeat</keyword>
<dbReference type="SMART" id="SM00320">
    <property type="entry name" value="WD40"/>
    <property type="match status" value="5"/>
</dbReference>
<dbReference type="PROSITE" id="PS50082">
    <property type="entry name" value="WD_REPEATS_2"/>
    <property type="match status" value="2"/>
</dbReference>
<protein>
    <submittedName>
        <fullName evidence="8">Periodic tryptophan protein 1 homolog</fullName>
    </submittedName>
</protein>
<dbReference type="GO" id="GO:0006364">
    <property type="term" value="P:rRNA processing"/>
    <property type="evidence" value="ECO:0007669"/>
    <property type="project" value="InterPro"/>
</dbReference>
<keyword evidence="7" id="KW-1185">Reference proteome</keyword>
<evidence type="ECO:0000313" key="6">
    <source>
        <dbReference type="EnsemblMetazoa" id="XP_050504325.1"/>
    </source>
</evidence>
<dbReference type="PROSITE" id="PS00678">
    <property type="entry name" value="WD_REPEATS_1"/>
    <property type="match status" value="2"/>
</dbReference>
<feature type="repeat" description="WD" evidence="4">
    <location>
        <begin position="344"/>
        <end position="386"/>
    </location>
</feature>
<dbReference type="InterPro" id="IPR044285">
    <property type="entry name" value="PWP1"/>
</dbReference>
<name>A0A6P7GH64_DIAVI</name>
<dbReference type="GO" id="GO:0005634">
    <property type="term" value="C:nucleus"/>
    <property type="evidence" value="ECO:0007669"/>
    <property type="project" value="TreeGrafter"/>
</dbReference>
<sequence length="455" mass="50930">MEYENTQQNINFVPCVRWVKRGVANSSPVKLQLSKNELAQIINDTKIKLQESNENEDEPMEEGETSQTDEFALEDYDKEDENEDTANALGIGSLAELDNDAADNFSESDDSEKEDDKIKPSDNLILVGHVEGDASLLEVYIYNEQEESLYVHHDIMLSSFPLCLEPLNYEPKMPKGNYCAVGSMSPVIEVWDVDIMNVIEPSFTLGRPASKKKNKEHIGHTDAVLSLAWNKTFEHVLASGSVDQTIHLWDMEIKKPSTTIKSFQEKVQCLEWHPLEAQTLLGGGCDKSARVFDGRTPETHQTWLLDGEAERLCWNPLEPFTFLAGTSSGSVQCFDCRKGQLWSVKAHSKEVTGLVLSKQCQGLLITSSTDETVKIWDLATLEAEPKLVNEKEFNMGNIHCLDLCPDLPFVISVGGDKKSNNFTVFDVQNIDVVKHTFGPRGLVQLVPDTEENTNT</sequence>
<dbReference type="RefSeq" id="XP_028144473.1">
    <property type="nucleotide sequence ID" value="XM_028288672.1"/>
</dbReference>
<dbReference type="InterPro" id="IPR020472">
    <property type="entry name" value="WD40_PAC1"/>
</dbReference>
<reference evidence="8" key="1">
    <citation type="submission" date="2025-04" db="UniProtKB">
        <authorList>
            <consortium name="RefSeq"/>
        </authorList>
    </citation>
    <scope>IDENTIFICATION</scope>
    <source>
        <tissue evidence="8">Whole insect</tissue>
    </source>
</reference>
<dbReference type="Gene3D" id="2.130.10.10">
    <property type="entry name" value="YVTN repeat-like/Quinoprotein amine dehydrogenase"/>
    <property type="match status" value="1"/>
</dbReference>
<dbReference type="PANTHER" id="PTHR14091">
    <property type="entry name" value="PERIODIC TRYPTOPHAN PROTEIN 1"/>
    <property type="match status" value="1"/>
</dbReference>
<dbReference type="Pfam" id="PF00400">
    <property type="entry name" value="WD40"/>
    <property type="match status" value="2"/>
</dbReference>